<proteinExistence type="predicted"/>
<accession>G5QUF1</accession>
<organism evidence="1 2">
    <name type="scientific">Salmonella enterica subsp. enterica serovar Senftenberg str. A4-543</name>
    <dbReference type="NCBI Taxonomy" id="913082"/>
    <lineage>
        <taxon>Bacteria</taxon>
        <taxon>Pseudomonadati</taxon>
        <taxon>Pseudomonadota</taxon>
        <taxon>Gammaproteobacteria</taxon>
        <taxon>Enterobacterales</taxon>
        <taxon>Enterobacteriaceae</taxon>
        <taxon>Salmonella</taxon>
    </lineage>
</organism>
<reference evidence="1 2" key="1">
    <citation type="journal article" date="2011" name="BMC Genomics">
        <title>Genome sequencing reveals diversification of virulence factor content and possible host adaptation in distinct subpopulations of Salmonella enterica.</title>
        <authorList>
            <person name="den Bakker H.C."/>
            <person name="Moreno Switt A.I."/>
            <person name="Govoni G."/>
            <person name="Cummings C.A."/>
            <person name="Ranieri M.L."/>
            <person name="Degoricija L."/>
            <person name="Hoelzer K."/>
            <person name="Rodriguez-Rivera L.D."/>
            <person name="Brown S."/>
            <person name="Bolchacova E."/>
            <person name="Furtado M.R."/>
            <person name="Wiedmann M."/>
        </authorList>
    </citation>
    <scope>NUCLEOTIDE SEQUENCE [LARGE SCALE GENOMIC DNA]</scope>
    <source>
        <strain evidence="1 2">A4-543</strain>
    </source>
</reference>
<dbReference type="BioCyc" id="SENT913082:G120J-2123-MONOMER"/>
<dbReference type="AlphaFoldDB" id="G5QUF1"/>
<gene>
    <name evidence="1" type="ORF">LTSESEN_0217</name>
</gene>
<comment type="caution">
    <text evidence="1">The sequence shown here is derived from an EMBL/GenBank/DDBJ whole genome shotgun (WGS) entry which is preliminary data.</text>
</comment>
<sequence>MRMFQMKLLHFSLSKTNKKYRFIAFLLIREKKISLFC</sequence>
<evidence type="ECO:0000313" key="1">
    <source>
        <dbReference type="EMBL" id="EHC94990.1"/>
    </source>
</evidence>
<dbReference type="EMBL" id="AFCU01000068">
    <property type="protein sequence ID" value="EHC94990.1"/>
    <property type="molecule type" value="Genomic_DNA"/>
</dbReference>
<dbReference type="Proteomes" id="UP000005065">
    <property type="component" value="Unassembled WGS sequence"/>
</dbReference>
<dbReference type="PATRIC" id="fig|913082.3.peg.180"/>
<name>G5QUF1_SALSE</name>
<protein>
    <submittedName>
        <fullName evidence="1">Uncharacterized protein</fullName>
    </submittedName>
</protein>
<evidence type="ECO:0000313" key="2">
    <source>
        <dbReference type="Proteomes" id="UP000005065"/>
    </source>
</evidence>